<comment type="caution">
    <text evidence="2">The sequence shown here is derived from an EMBL/GenBank/DDBJ whole genome shotgun (WGS) entry which is preliminary data.</text>
</comment>
<gene>
    <name evidence="2" type="ORF">F4V44_17705</name>
</gene>
<sequence>MKSFFQFLFRSFAGASTLVIVWLISYLAFDQSLVISLLYGLLGGACVGFLLKWYHRSTFLRENGLTRREYQYIKKNLKEAKLKINRLQKAMFRTRSLTNMKQNLETVRLVNKIYAITKKEPKRFYQAESFYYKNLDSLVEISEKYAFLHSQPAKTPELTHSLQDTRIMMNRLTDTLEKDLYAVLEDDIDNLNFELDFAKKTLIQSPTDKDNRGR</sequence>
<feature type="transmembrane region" description="Helical" evidence="1">
    <location>
        <begin position="7"/>
        <end position="27"/>
    </location>
</feature>
<organism evidence="2 3">
    <name type="scientific">Niallia endozanthoxylica</name>
    <dbReference type="NCBI Taxonomy" id="2036016"/>
    <lineage>
        <taxon>Bacteria</taxon>
        <taxon>Bacillati</taxon>
        <taxon>Bacillota</taxon>
        <taxon>Bacilli</taxon>
        <taxon>Bacillales</taxon>
        <taxon>Bacillaceae</taxon>
        <taxon>Niallia</taxon>
    </lineage>
</organism>
<dbReference type="InterPro" id="IPR018770">
    <property type="entry name" value="ChloroindolylP_hydrolase"/>
</dbReference>
<dbReference type="RefSeq" id="WP_150441332.1">
    <property type="nucleotide sequence ID" value="NZ_VYKL01000026.1"/>
</dbReference>
<protein>
    <submittedName>
        <fullName evidence="2">Protein xpaC</fullName>
    </submittedName>
</protein>
<evidence type="ECO:0000313" key="2">
    <source>
        <dbReference type="EMBL" id="KAA9021806.1"/>
    </source>
</evidence>
<evidence type="ECO:0000313" key="3">
    <source>
        <dbReference type="Proteomes" id="UP000326671"/>
    </source>
</evidence>
<keyword evidence="1" id="KW-1133">Transmembrane helix</keyword>
<keyword evidence="1" id="KW-0472">Membrane</keyword>
<accession>A0A5J5HN71</accession>
<dbReference type="AlphaFoldDB" id="A0A5J5HN71"/>
<evidence type="ECO:0000256" key="1">
    <source>
        <dbReference type="SAM" id="Phobius"/>
    </source>
</evidence>
<dbReference type="Proteomes" id="UP000326671">
    <property type="component" value="Unassembled WGS sequence"/>
</dbReference>
<feature type="transmembrane region" description="Helical" evidence="1">
    <location>
        <begin position="33"/>
        <end position="51"/>
    </location>
</feature>
<keyword evidence="1" id="KW-0812">Transmembrane</keyword>
<dbReference type="Pfam" id="PF10112">
    <property type="entry name" value="Halogen_Hydrol"/>
    <property type="match status" value="1"/>
</dbReference>
<proteinExistence type="predicted"/>
<keyword evidence="3" id="KW-1185">Reference proteome</keyword>
<reference evidence="2 3" key="1">
    <citation type="submission" date="2019-09" db="EMBL/GenBank/DDBJ databases">
        <title>Whole genome sequences of isolates from the Mars Exploration Rovers.</title>
        <authorList>
            <person name="Seuylemezian A."/>
            <person name="Vaishampayan P."/>
        </authorList>
    </citation>
    <scope>NUCLEOTIDE SEQUENCE [LARGE SCALE GENOMIC DNA]</scope>
    <source>
        <strain evidence="2 3">MER_TA_151</strain>
    </source>
</reference>
<dbReference type="EMBL" id="VYKL01000026">
    <property type="protein sequence ID" value="KAA9021806.1"/>
    <property type="molecule type" value="Genomic_DNA"/>
</dbReference>
<dbReference type="OrthoDB" id="2081028at2"/>
<name>A0A5J5HN71_9BACI</name>